<name>A0A392SR61_9FABA</name>
<dbReference type="Proteomes" id="UP000265520">
    <property type="component" value="Unassembled WGS sequence"/>
</dbReference>
<organism evidence="1 2">
    <name type="scientific">Trifolium medium</name>
    <dbReference type="NCBI Taxonomy" id="97028"/>
    <lineage>
        <taxon>Eukaryota</taxon>
        <taxon>Viridiplantae</taxon>
        <taxon>Streptophyta</taxon>
        <taxon>Embryophyta</taxon>
        <taxon>Tracheophyta</taxon>
        <taxon>Spermatophyta</taxon>
        <taxon>Magnoliopsida</taxon>
        <taxon>eudicotyledons</taxon>
        <taxon>Gunneridae</taxon>
        <taxon>Pentapetalae</taxon>
        <taxon>rosids</taxon>
        <taxon>fabids</taxon>
        <taxon>Fabales</taxon>
        <taxon>Fabaceae</taxon>
        <taxon>Papilionoideae</taxon>
        <taxon>50 kb inversion clade</taxon>
        <taxon>NPAAA clade</taxon>
        <taxon>Hologalegina</taxon>
        <taxon>IRL clade</taxon>
        <taxon>Trifolieae</taxon>
        <taxon>Trifolium</taxon>
    </lineage>
</organism>
<evidence type="ECO:0000313" key="2">
    <source>
        <dbReference type="Proteomes" id="UP000265520"/>
    </source>
</evidence>
<dbReference type="AlphaFoldDB" id="A0A392SR61"/>
<comment type="caution">
    <text evidence="1">The sequence shown here is derived from an EMBL/GenBank/DDBJ whole genome shotgun (WGS) entry which is preliminary data.</text>
</comment>
<reference evidence="1 2" key="1">
    <citation type="journal article" date="2018" name="Front. Plant Sci.">
        <title>Red Clover (Trifolium pratense) and Zigzag Clover (T. medium) - A Picture of Genomic Similarities and Differences.</title>
        <authorList>
            <person name="Dluhosova J."/>
            <person name="Istvanek J."/>
            <person name="Nedelnik J."/>
            <person name="Repkova J."/>
        </authorList>
    </citation>
    <scope>NUCLEOTIDE SEQUENCE [LARGE SCALE GENOMIC DNA]</scope>
    <source>
        <strain evidence="2">cv. 10/8</strain>
        <tissue evidence="1">Leaf</tissue>
    </source>
</reference>
<dbReference type="EMBL" id="LXQA010427968">
    <property type="protein sequence ID" value="MCI51179.1"/>
    <property type="molecule type" value="Genomic_DNA"/>
</dbReference>
<proteinExistence type="predicted"/>
<feature type="non-terminal residue" evidence="1">
    <location>
        <position position="1"/>
    </location>
</feature>
<keyword evidence="2" id="KW-1185">Reference proteome</keyword>
<protein>
    <submittedName>
        <fullName evidence="1">Uncharacterized protein</fullName>
    </submittedName>
</protein>
<accession>A0A392SR61</accession>
<sequence>NMLIRVGLSVISPERGRSLEPSGNGRPYNLFRERAAIVFLVAAAWKTAGRTVVVQGCRAVMPAVSPTSARGRALFSHEY</sequence>
<evidence type="ECO:0000313" key="1">
    <source>
        <dbReference type="EMBL" id="MCI51179.1"/>
    </source>
</evidence>